<accession>A0A081AJ00</accession>
<feature type="coiled-coil region" evidence="1">
    <location>
        <begin position="109"/>
        <end position="215"/>
    </location>
</feature>
<protein>
    <recommendedName>
        <fullName evidence="5">Lebercilin domain-containing protein</fullName>
    </recommendedName>
</protein>
<reference evidence="3 4" key="1">
    <citation type="submission" date="2013-11" db="EMBL/GenBank/DDBJ databases">
        <title>The Genome Sequence of Phytophthora parasitica P1976.</title>
        <authorList>
            <consortium name="The Broad Institute Genomics Platform"/>
            <person name="Russ C."/>
            <person name="Tyler B."/>
            <person name="Panabieres F."/>
            <person name="Shan W."/>
            <person name="Tripathy S."/>
            <person name="Grunwald N."/>
            <person name="Machado M."/>
            <person name="Johnson C.S."/>
            <person name="Walker B."/>
            <person name="Young S."/>
            <person name="Zeng Q."/>
            <person name="Gargeya S."/>
            <person name="Fitzgerald M."/>
            <person name="Haas B."/>
            <person name="Abouelleil A."/>
            <person name="Allen A.W."/>
            <person name="Alvarado L."/>
            <person name="Arachchi H.M."/>
            <person name="Berlin A.M."/>
            <person name="Chapman S.B."/>
            <person name="Gainer-Dewar J."/>
            <person name="Goldberg J."/>
            <person name="Griggs A."/>
            <person name="Gujja S."/>
            <person name="Hansen M."/>
            <person name="Howarth C."/>
            <person name="Imamovic A."/>
            <person name="Ireland A."/>
            <person name="Larimer J."/>
            <person name="McCowan C."/>
            <person name="Murphy C."/>
            <person name="Pearson M."/>
            <person name="Poon T.W."/>
            <person name="Priest M."/>
            <person name="Roberts A."/>
            <person name="Saif S."/>
            <person name="Shea T."/>
            <person name="Sisk P."/>
            <person name="Sykes S."/>
            <person name="Wortman J."/>
            <person name="Nusbaum C."/>
            <person name="Birren B."/>
        </authorList>
    </citation>
    <scope>NUCLEOTIDE SEQUENCE [LARGE SCALE GENOMIC DNA]</scope>
    <source>
        <strain evidence="3 4">P1976</strain>
    </source>
</reference>
<feature type="compositionally biased region" description="Polar residues" evidence="2">
    <location>
        <begin position="459"/>
        <end position="478"/>
    </location>
</feature>
<feature type="compositionally biased region" description="Acidic residues" evidence="2">
    <location>
        <begin position="1"/>
        <end position="29"/>
    </location>
</feature>
<dbReference type="Proteomes" id="UP000028582">
    <property type="component" value="Unassembled WGS sequence"/>
</dbReference>
<gene>
    <name evidence="3" type="ORF">F444_06320</name>
</gene>
<evidence type="ECO:0008006" key="5">
    <source>
        <dbReference type="Google" id="ProtNLM"/>
    </source>
</evidence>
<evidence type="ECO:0000256" key="1">
    <source>
        <dbReference type="SAM" id="Coils"/>
    </source>
</evidence>
<name>A0A081AJ00_PHYNI</name>
<evidence type="ECO:0000313" key="4">
    <source>
        <dbReference type="Proteomes" id="UP000028582"/>
    </source>
</evidence>
<feature type="compositionally biased region" description="Basic and acidic residues" evidence="2">
    <location>
        <begin position="512"/>
        <end position="523"/>
    </location>
</feature>
<organism evidence="3 4">
    <name type="scientific">Phytophthora nicotianae P1976</name>
    <dbReference type="NCBI Taxonomy" id="1317066"/>
    <lineage>
        <taxon>Eukaryota</taxon>
        <taxon>Sar</taxon>
        <taxon>Stramenopiles</taxon>
        <taxon>Oomycota</taxon>
        <taxon>Peronosporomycetes</taxon>
        <taxon>Peronosporales</taxon>
        <taxon>Peronosporaceae</taxon>
        <taxon>Phytophthora</taxon>
    </lineage>
</organism>
<comment type="caution">
    <text evidence="3">The sequence shown here is derived from an EMBL/GenBank/DDBJ whole genome shotgun (WGS) entry which is preliminary data.</text>
</comment>
<keyword evidence="1" id="KW-0175">Coiled coil</keyword>
<proteinExistence type="predicted"/>
<feature type="compositionally biased region" description="Basic residues" evidence="2">
    <location>
        <begin position="84"/>
        <end position="96"/>
    </location>
</feature>
<feature type="compositionally biased region" description="Polar residues" evidence="2">
    <location>
        <begin position="60"/>
        <end position="69"/>
    </location>
</feature>
<feature type="region of interest" description="Disordered" evidence="2">
    <location>
        <begin position="1"/>
        <end position="105"/>
    </location>
</feature>
<feature type="region of interest" description="Disordered" evidence="2">
    <location>
        <begin position="442"/>
        <end position="523"/>
    </location>
</feature>
<feature type="coiled-coil region" evidence="1">
    <location>
        <begin position="275"/>
        <end position="327"/>
    </location>
</feature>
<evidence type="ECO:0000313" key="3">
    <source>
        <dbReference type="EMBL" id="ETO78861.1"/>
    </source>
</evidence>
<feature type="compositionally biased region" description="Low complexity" evidence="2">
    <location>
        <begin position="497"/>
        <end position="510"/>
    </location>
</feature>
<evidence type="ECO:0000256" key="2">
    <source>
        <dbReference type="SAM" id="MobiDB-lite"/>
    </source>
</evidence>
<dbReference type="EMBL" id="ANJA01001166">
    <property type="protein sequence ID" value="ETO78861.1"/>
    <property type="molecule type" value="Genomic_DNA"/>
</dbReference>
<dbReference type="OrthoDB" id="74754at2759"/>
<sequence>MVNDASGDEYNDDLEVEQQFDQVAEDGESEAACNPETTAIDEVEKGVDQSENTLPAEEIATSSTEQQGEPISDAETGHTLPRLGKSRQQNKRRGPKSHFGPAGDKDVEIAALKKKLMQAKKINTELHNQLQRFYTNDVIIQLENRVKEKQKRIDELLQENRTLKNSERLLTKNIEDIQNSKDDFPSKKRALQEELRVCKERIKQLKEQYRVADEKGFKLHQQSFDLAVKNKGLSEKLRLLETTTSTCMSPGPSNVRIETGALMEGPSSEEVQTILASQEEEITRLHQRVALMKKRHKAEHAKYERLLKTSQGEIDNSRAEMEQFYQQLFAKERAARVQFLHMKKLKHALHELANTQQTNQRFQPFLANREVRIMNRSNKQHQVGPQSPQKGPAIKAGRWITEALHHLGFVMPLSSQLDGSIKSPDENVTDEQADIPENCIQGRLVPVPPSATRFAGGASTRSQLYNNGSDDSARNNGAISDVSEESNDESSEKDQDTTVTPATTNATAHAPENPERRTILSGK</sequence>
<dbReference type="AlphaFoldDB" id="A0A081AJ00"/>